<sequence>MVEQMQFRTERKQGKDGKFHYLIIADNKHGYYVHDQETVDGFCQIQGNWVMWPVGDNPWDTFDASHYRDGLPKVKPEVVMTSSYGETCNYLKVNALIGAV</sequence>
<evidence type="ECO:0000313" key="2">
    <source>
        <dbReference type="Proteomes" id="UP000290131"/>
    </source>
</evidence>
<protein>
    <submittedName>
        <fullName evidence="1">Uncharacterized protein</fullName>
    </submittedName>
</protein>
<keyword evidence="2" id="KW-1185">Reference proteome</keyword>
<dbReference type="EMBL" id="MK301608">
    <property type="protein sequence ID" value="AZU99694.1"/>
    <property type="molecule type" value="Genomic_DNA"/>
</dbReference>
<gene>
    <name evidence="1" type="ORF">SBP1_gp102</name>
</gene>
<evidence type="ECO:0000313" key="1">
    <source>
        <dbReference type="EMBL" id="AZU99694.1"/>
    </source>
</evidence>
<organism evidence="1">
    <name type="scientific">Vibrio virus vB_VspP_SBP1</name>
    <dbReference type="NCBI Taxonomy" id="2500581"/>
    <lineage>
        <taxon>Viruses</taxon>
        <taxon>Duplodnaviria</taxon>
        <taxon>Heunggongvirae</taxon>
        <taxon>Uroviricota</taxon>
        <taxon>Caudoviricetes</taxon>
        <taxon>Schitoviridae</taxon>
        <taxon>Electravirus</taxon>
        <taxon>Electravirus Sbp1</taxon>
    </lineage>
</organism>
<proteinExistence type="predicted"/>
<reference evidence="1" key="1">
    <citation type="submission" date="2018-12" db="EMBL/GenBank/DDBJ databases">
        <title>Characterization of a N4-like bacteriophage infecting a coral-derived Vibrio strain.</title>
        <authorList>
            <person name="Huang S."/>
        </authorList>
    </citation>
    <scope>NUCLEOTIDE SEQUENCE [LARGE SCALE GENOMIC DNA]</scope>
</reference>
<accession>A0A3T0IIV5</accession>
<dbReference type="Proteomes" id="UP000290131">
    <property type="component" value="Segment"/>
</dbReference>
<name>A0A3T0IIV5_9CAUD</name>